<dbReference type="PANTHER" id="PTHR30441:SF8">
    <property type="entry name" value="DUF748 DOMAIN-CONTAINING PROTEIN"/>
    <property type="match status" value="1"/>
</dbReference>
<dbReference type="RefSeq" id="WP_101532021.1">
    <property type="nucleotide sequence ID" value="NZ_PKUQ01000001.1"/>
</dbReference>
<dbReference type="GO" id="GO:0005886">
    <property type="term" value="C:plasma membrane"/>
    <property type="evidence" value="ECO:0007669"/>
    <property type="project" value="TreeGrafter"/>
</dbReference>
<feature type="domain" description="AsmA" evidence="2">
    <location>
        <begin position="2"/>
        <end position="164"/>
    </location>
</feature>
<feature type="region of interest" description="Disordered" evidence="1">
    <location>
        <begin position="1293"/>
        <end position="1320"/>
    </location>
</feature>
<proteinExistence type="predicted"/>
<accession>A0A2N5XLW7</accession>
<dbReference type="GO" id="GO:0090313">
    <property type="term" value="P:regulation of protein targeting to membrane"/>
    <property type="evidence" value="ECO:0007669"/>
    <property type="project" value="TreeGrafter"/>
</dbReference>
<dbReference type="Pfam" id="PF05170">
    <property type="entry name" value="AsmA"/>
    <property type="match status" value="1"/>
</dbReference>
<dbReference type="InterPro" id="IPR052894">
    <property type="entry name" value="AsmA-related"/>
</dbReference>
<dbReference type="EMBL" id="PKUQ01000001">
    <property type="protein sequence ID" value="PLW78938.1"/>
    <property type="molecule type" value="Genomic_DNA"/>
</dbReference>
<name>A0A2N5XLW7_9HYPH</name>
<dbReference type="EMBL" id="PKUQ01000050">
    <property type="protein sequence ID" value="PLW75531.1"/>
    <property type="molecule type" value="Genomic_DNA"/>
</dbReference>
<gene>
    <name evidence="4" type="ORF">C0081_01485</name>
    <name evidence="3" type="ORF">C0081_19525</name>
</gene>
<evidence type="ECO:0000259" key="2">
    <source>
        <dbReference type="Pfam" id="PF05170"/>
    </source>
</evidence>
<evidence type="ECO:0000256" key="1">
    <source>
        <dbReference type="SAM" id="MobiDB-lite"/>
    </source>
</evidence>
<dbReference type="Proteomes" id="UP000234881">
    <property type="component" value="Unassembled WGS sequence"/>
</dbReference>
<dbReference type="PANTHER" id="PTHR30441">
    <property type="entry name" value="DUF748 DOMAIN-CONTAINING PROTEIN"/>
    <property type="match status" value="1"/>
</dbReference>
<keyword evidence="5" id="KW-1185">Reference proteome</keyword>
<sequence>MLALIVALVGPLFVDWTSYRAAFEREATVVLGQPVRVLGAADMQILPLPHLHFESVHVGPDNEAPILVVDTFDMRIELLPLLQGKIEVVDMTLRSPILRMQLDEQGQFAWRQDKGKLWDIDLEKIKLNDVRVENGRIAFDDKSTGRSKNITSLNATLQARSLIGPYKIETSFQMDGEPYSLMLSTGSASESGLHLKSLLTPVNLPVTLAMDGNVKEQEDGRYHYVGTTRLTNQIDGLEEQSVPWLLNGESDLTASSLVLPKFEFSHGPVDQAYRLNGAGTIDFGVNPRFDVVVSSRQLDLDRALGEGPNAPIDLKHGISVLADGLTKMPIPPMPGRVGFDVPGVILGGGIIRNLQLDASLVDNGWQIETLEADLPGQTRFAMAGLFSQRMDSVNSQHVFEGEARVRSDQPSAFAKWWLKDVPPGGRLEPFDLSGQVVVKSDQISIASLDLDINGDRARGQIDWYLGDGTAEKSGALTMQLKADQVNLDVVQGIGSLLLANSSGKAAPLSDISLDIETDRLLAGDFQGKKMAAKLRLANGDIRIDQLVVDDFAGAYLSTSGNLQNLTGTPRGRLEGQVRADDLNGLADLVARFLPEQPVADWFAKAQGALSPADVTFSIDGGTQGSGIEGKLSGLLGGGDVSFGGHLDGSFANWADHDLALDLQVNNPDGEKLLGLVGLGSNAIALPALASRVVVKGVLAEGASLALSLQPEQGSLTYDGTVRYSAKEGVGTKGKLALDIDDLAPYLMASGISLSNPGLALPAKLMADLDHADAVSKINNLEGQWDGQPVVGQLTYETTITDRLLKGQLELGDLDGIWLGESVVGAGRLTSLDRSWPDTAFLAPLADADAHPVKIVLGVKARSLELAAPYIFQQPKFDLIWRDNEVVVSNFDALLEGGAAIGGLQLENVNGEAVLKSHLRVTDMALAPFVWERDGRAVANGQMDVNFNVETQGRSLAGLVSGLSGNGTFTLTDGVLNYINPQAFELVVRAVDKGLELKNDDIAKAFTAHMDAGSTRVSNLAGAFRIAGGALRANNIQADADILQSRGNLMIDLSAQTINGDWSIKVEPNEEDAVTGAQPEVGLVFSGDLDAPSRVVDVAPFTGYLSIRAFEREVDRVERLQADILEKERMRRLLRLYREQAKHRQEAALAAEQAVETAKQEALRLEAQRKAEAAAKRKQLQELLAKQKAEQARIAEAAQKAALEKARLDEEAARKADAARQADAERKAAEERARREAQAALRAENERKAELEFKAAQARKIAIEKARLATEAQRKADQEAVRVEAARAEAERLAAEAQRAERDAQRIQQQSQSDDGNGRVQNGIEIRPLQELKPDADGATLLGIDGLLGDAAQDPILIQPRVLPEALFTLPQIRTVRPTQQETTSPEQNRVDPSVHNDLIEELLNSPDRIIQLD</sequence>
<evidence type="ECO:0000313" key="4">
    <source>
        <dbReference type="EMBL" id="PLW78938.1"/>
    </source>
</evidence>
<feature type="region of interest" description="Disordered" evidence="1">
    <location>
        <begin position="1212"/>
        <end position="1242"/>
    </location>
</feature>
<dbReference type="CDD" id="cd22265">
    <property type="entry name" value="UDM1_RNF168"/>
    <property type="match status" value="1"/>
</dbReference>
<organism evidence="3 5">
    <name type="scientific">Cohaesibacter celericrescens</name>
    <dbReference type="NCBI Taxonomy" id="2067669"/>
    <lineage>
        <taxon>Bacteria</taxon>
        <taxon>Pseudomonadati</taxon>
        <taxon>Pseudomonadota</taxon>
        <taxon>Alphaproteobacteria</taxon>
        <taxon>Hyphomicrobiales</taxon>
        <taxon>Cohaesibacteraceae</taxon>
    </lineage>
</organism>
<dbReference type="OrthoDB" id="9816380at2"/>
<evidence type="ECO:0000313" key="5">
    <source>
        <dbReference type="Proteomes" id="UP000234881"/>
    </source>
</evidence>
<feature type="compositionally biased region" description="Basic and acidic residues" evidence="1">
    <location>
        <begin position="1293"/>
        <end position="1304"/>
    </location>
</feature>
<comment type="caution">
    <text evidence="3">The sequence shown here is derived from an EMBL/GenBank/DDBJ whole genome shotgun (WGS) entry which is preliminary data.</text>
</comment>
<protein>
    <recommendedName>
        <fullName evidence="2">AsmA domain-containing protein</fullName>
    </recommendedName>
</protein>
<dbReference type="InterPro" id="IPR007844">
    <property type="entry name" value="AsmA"/>
</dbReference>
<evidence type="ECO:0000313" key="3">
    <source>
        <dbReference type="EMBL" id="PLW75531.1"/>
    </source>
</evidence>
<reference evidence="3 5" key="1">
    <citation type="submission" date="2018-01" db="EMBL/GenBank/DDBJ databases">
        <title>The draft genome sequence of Cohaesibacter sp. H1304.</title>
        <authorList>
            <person name="Wang N.-N."/>
            <person name="Du Z.-J."/>
        </authorList>
    </citation>
    <scope>NUCLEOTIDE SEQUENCE [LARGE SCALE GENOMIC DNA]</scope>
    <source>
        <strain evidence="3 5">H1304</strain>
    </source>
</reference>